<evidence type="ECO:0000256" key="8">
    <source>
        <dbReference type="ARBA" id="ARBA00023136"/>
    </source>
</evidence>
<gene>
    <name evidence="10" type="primary">yfbV</name>
    <name evidence="10" type="ORF">P7M15_08800</name>
</gene>
<comment type="caution">
    <text evidence="10">The sequence shown here is derived from an EMBL/GenBank/DDBJ whole genome shotgun (WGS) entry which is preliminary data.</text>
</comment>
<evidence type="ECO:0000313" key="10">
    <source>
        <dbReference type="EMBL" id="MDG2950613.1"/>
    </source>
</evidence>
<dbReference type="EMBL" id="JARQTW010000013">
    <property type="protein sequence ID" value="MDG2950613.1"/>
    <property type="molecule type" value="Genomic_DNA"/>
</dbReference>
<evidence type="ECO:0000256" key="7">
    <source>
        <dbReference type="ARBA" id="ARBA00022989"/>
    </source>
</evidence>
<dbReference type="RefSeq" id="WP_317477588.1">
    <property type="nucleotide sequence ID" value="NZ_JARQTW010000013.1"/>
</dbReference>
<evidence type="ECO:0000256" key="1">
    <source>
        <dbReference type="ARBA" id="ARBA00004429"/>
    </source>
</evidence>
<dbReference type="AlphaFoldDB" id="A0AAW6QBD0"/>
<protein>
    <recommendedName>
        <fullName evidence="3">UPF0208 membrane protein YfbV</fullName>
    </recommendedName>
</protein>
<dbReference type="GO" id="GO:0005886">
    <property type="term" value="C:plasma membrane"/>
    <property type="evidence" value="ECO:0007669"/>
    <property type="project" value="UniProtKB-SubCell"/>
</dbReference>
<comment type="similarity">
    <text evidence="2">Belongs to the UPF0208 family.</text>
</comment>
<organism evidence="10 11">
    <name type="scientific">Exercitatus varius</name>
    <dbReference type="NCBI Taxonomy" id="67857"/>
    <lineage>
        <taxon>Bacteria</taxon>
        <taxon>Pseudomonadati</taxon>
        <taxon>Pseudomonadota</taxon>
        <taxon>Gammaproteobacteria</taxon>
        <taxon>Pasteurellales</taxon>
        <taxon>Pasteurellaceae</taxon>
        <taxon>Exercitatus</taxon>
    </lineage>
</organism>
<proteinExistence type="inferred from homology"/>
<keyword evidence="4" id="KW-1003">Cell membrane</keyword>
<evidence type="ECO:0000256" key="9">
    <source>
        <dbReference type="SAM" id="Phobius"/>
    </source>
</evidence>
<evidence type="ECO:0000256" key="6">
    <source>
        <dbReference type="ARBA" id="ARBA00022692"/>
    </source>
</evidence>
<keyword evidence="8 9" id="KW-0472">Membrane</keyword>
<dbReference type="Proteomes" id="UP001214976">
    <property type="component" value="Unassembled WGS sequence"/>
</dbReference>
<evidence type="ECO:0000256" key="3">
    <source>
        <dbReference type="ARBA" id="ARBA00018831"/>
    </source>
</evidence>
<evidence type="ECO:0000313" key="11">
    <source>
        <dbReference type="Proteomes" id="UP001214976"/>
    </source>
</evidence>
<dbReference type="NCBIfam" id="NF002493">
    <property type="entry name" value="PRK01816.1"/>
    <property type="match status" value="1"/>
</dbReference>
<keyword evidence="6 9" id="KW-0812">Transmembrane</keyword>
<dbReference type="Pfam" id="PF04217">
    <property type="entry name" value="DUF412"/>
    <property type="match status" value="1"/>
</dbReference>
<accession>A0AAW6QBD0</accession>
<sequence length="146" mass="16723">MAFFQTVKRGQRYLERWPLHPKLAAIFPENRVIIATRFAQKAMPFLAVFAVVWQQLFAKGNNVAFSAAILTALFALCLPFQGLYWLGKRANTKLPPQSAVKFQEIFSRLRENQVTLTPIEQPGYADLADLLQKAEKYLGESFWDDL</sequence>
<comment type="subcellular location">
    <subcellularLocation>
        <location evidence="1">Cell inner membrane</location>
        <topology evidence="1">Multi-pass membrane protein</topology>
    </subcellularLocation>
</comment>
<reference evidence="10" key="1">
    <citation type="submission" date="2023-03" db="EMBL/GenBank/DDBJ databases">
        <title>Classification of Bisgaard taxon 6 and taxon 10 as Exercitatus varius gen. nov., spec. nov.</title>
        <authorList>
            <person name="Christensen H."/>
        </authorList>
    </citation>
    <scope>NUCLEOTIDE SEQUENCE</scope>
    <source>
        <strain evidence="10">86116</strain>
    </source>
</reference>
<evidence type="ECO:0000256" key="2">
    <source>
        <dbReference type="ARBA" id="ARBA00009474"/>
    </source>
</evidence>
<feature type="transmembrane region" description="Helical" evidence="9">
    <location>
        <begin position="63"/>
        <end position="86"/>
    </location>
</feature>
<dbReference type="InterPro" id="IPR007334">
    <property type="entry name" value="UPF0208"/>
</dbReference>
<evidence type="ECO:0000256" key="4">
    <source>
        <dbReference type="ARBA" id="ARBA00022475"/>
    </source>
</evidence>
<name>A0AAW6QBD0_9PAST</name>
<keyword evidence="7 9" id="KW-1133">Transmembrane helix</keyword>
<keyword evidence="5" id="KW-0997">Cell inner membrane</keyword>
<evidence type="ECO:0000256" key="5">
    <source>
        <dbReference type="ARBA" id="ARBA00022519"/>
    </source>
</evidence>